<organism evidence="4 5">
    <name type="scientific">Limimaricola pyoseonensis</name>
    <dbReference type="NCBI Taxonomy" id="521013"/>
    <lineage>
        <taxon>Bacteria</taxon>
        <taxon>Pseudomonadati</taxon>
        <taxon>Pseudomonadota</taxon>
        <taxon>Alphaproteobacteria</taxon>
        <taxon>Rhodobacterales</taxon>
        <taxon>Paracoccaceae</taxon>
        <taxon>Limimaricola</taxon>
    </lineage>
</organism>
<dbReference type="EMBL" id="FNAT01000005">
    <property type="protein sequence ID" value="SDE89837.1"/>
    <property type="molecule type" value="Genomic_DNA"/>
</dbReference>
<dbReference type="CDD" id="cd06583">
    <property type="entry name" value="PGRP"/>
    <property type="match status" value="1"/>
</dbReference>
<evidence type="ECO:0000259" key="2">
    <source>
        <dbReference type="SMART" id="SM00644"/>
    </source>
</evidence>
<dbReference type="GO" id="GO:0009253">
    <property type="term" value="P:peptidoglycan catabolic process"/>
    <property type="evidence" value="ECO:0007669"/>
    <property type="project" value="InterPro"/>
</dbReference>
<dbReference type="RefSeq" id="WP_090113115.1">
    <property type="nucleotide sequence ID" value="NZ_FNAT01000005.1"/>
</dbReference>
<dbReference type="GO" id="GO:0008745">
    <property type="term" value="F:N-acetylmuramoyl-L-alanine amidase activity"/>
    <property type="evidence" value="ECO:0007669"/>
    <property type="project" value="InterPro"/>
</dbReference>
<reference evidence="5" key="1">
    <citation type="submission" date="2016-10" db="EMBL/GenBank/DDBJ databases">
        <authorList>
            <person name="Varghese N."/>
            <person name="Submissions S."/>
        </authorList>
    </citation>
    <scope>NUCLEOTIDE SEQUENCE [LARGE SCALE GENOMIC DNA]</scope>
    <source>
        <strain evidence="5">DSM 21424</strain>
    </source>
</reference>
<dbReference type="InterPro" id="IPR015510">
    <property type="entry name" value="PGRP"/>
</dbReference>
<evidence type="ECO:0000256" key="1">
    <source>
        <dbReference type="ARBA" id="ARBA00007553"/>
    </source>
</evidence>
<protein>
    <submittedName>
        <fullName evidence="4">N-acetylmuramoyl-L-alanine amidase</fullName>
    </submittedName>
</protein>
<evidence type="ECO:0000259" key="3">
    <source>
        <dbReference type="SMART" id="SM00701"/>
    </source>
</evidence>
<dbReference type="PANTHER" id="PTHR11022:SF41">
    <property type="entry name" value="PEPTIDOGLYCAN-RECOGNITION PROTEIN LC-RELATED"/>
    <property type="match status" value="1"/>
</dbReference>
<dbReference type="InterPro" id="IPR002502">
    <property type="entry name" value="Amidase_domain"/>
</dbReference>
<feature type="domain" description="Peptidoglycan recognition protein family" evidence="3">
    <location>
        <begin position="2"/>
        <end position="131"/>
    </location>
</feature>
<dbReference type="Proteomes" id="UP000198922">
    <property type="component" value="Unassembled WGS sequence"/>
</dbReference>
<dbReference type="OrthoDB" id="8754850at2"/>
<proteinExistence type="inferred from homology"/>
<evidence type="ECO:0000313" key="5">
    <source>
        <dbReference type="Proteomes" id="UP000198922"/>
    </source>
</evidence>
<name>A0A1G7GNX2_9RHOB</name>
<sequence length="208" mass="23075">MSYLPDRRVTTIVIHYSATPIEKSYTATDIDAMHRARGFNEIGYHYFIRRDGTVETGRDLSHPGRFEVGAHSQGENASSIGVCYEGGVRASAPNTGFDSRTPEQIEAMIALIRELLKRFPGAVVRGHREMPAAATQCPGFLASAWWDHVMRAEAAPEAAPMDVQVLRWRLAEVRDRATAALASTPSDPAVLKTRLSEIRERITDRIGR</sequence>
<dbReference type="PANTHER" id="PTHR11022">
    <property type="entry name" value="PEPTIDOGLYCAN RECOGNITION PROTEIN"/>
    <property type="match status" value="1"/>
</dbReference>
<dbReference type="InterPro" id="IPR036505">
    <property type="entry name" value="Amidase/PGRP_sf"/>
</dbReference>
<dbReference type="InterPro" id="IPR006619">
    <property type="entry name" value="PGRP_domain_met/bac"/>
</dbReference>
<dbReference type="STRING" id="521013.SAMN04488567_2863"/>
<gene>
    <name evidence="4" type="ORF">SAMN04488567_2863</name>
</gene>
<dbReference type="SUPFAM" id="SSF55846">
    <property type="entry name" value="N-acetylmuramoyl-L-alanine amidase-like"/>
    <property type="match status" value="1"/>
</dbReference>
<comment type="similarity">
    <text evidence="1">Belongs to the N-acetylmuramoyl-L-alanine amidase 2 family.</text>
</comment>
<dbReference type="GO" id="GO:0008270">
    <property type="term" value="F:zinc ion binding"/>
    <property type="evidence" value="ECO:0007669"/>
    <property type="project" value="InterPro"/>
</dbReference>
<dbReference type="Gene3D" id="3.40.80.10">
    <property type="entry name" value="Peptidoglycan recognition protein-like"/>
    <property type="match status" value="1"/>
</dbReference>
<keyword evidence="5" id="KW-1185">Reference proteome</keyword>
<evidence type="ECO:0000313" key="4">
    <source>
        <dbReference type="EMBL" id="SDE89837.1"/>
    </source>
</evidence>
<feature type="domain" description="N-acetylmuramoyl-L-alanine amidase" evidence="2">
    <location>
        <begin position="2"/>
        <end position="139"/>
    </location>
</feature>
<dbReference type="AlphaFoldDB" id="A0A1G7GNX2"/>
<dbReference type="SMART" id="SM00701">
    <property type="entry name" value="PGRP"/>
    <property type="match status" value="1"/>
</dbReference>
<dbReference type="SMART" id="SM00644">
    <property type="entry name" value="Ami_2"/>
    <property type="match status" value="1"/>
</dbReference>
<dbReference type="Pfam" id="PF01510">
    <property type="entry name" value="Amidase_2"/>
    <property type="match status" value="1"/>
</dbReference>
<accession>A0A1G7GNX2</accession>